<sequence length="90" mass="10596">MSESEYQCLLERQNQNMITESNIIGFSNLGHLQIYLFFIFLLDYLTILMANATIMTVIHLNWALHTSMYFFLFGISCFEMCYTFVIVPKC</sequence>
<gene>
    <name evidence="7" type="ORF">E2I00_010508</name>
</gene>
<reference evidence="7 8" key="1">
    <citation type="journal article" date="2019" name="PLoS ONE">
        <title>Genomic analyses reveal an absence of contemporary introgressive admixture between fin whales and blue whales, despite known hybrids.</title>
        <authorList>
            <person name="Westbury M.V."/>
            <person name="Petersen B."/>
            <person name="Lorenzen E.D."/>
        </authorList>
    </citation>
    <scope>NUCLEOTIDE SEQUENCE [LARGE SCALE GENOMIC DNA]</scope>
    <source>
        <strain evidence="7">FinWhale-01</strain>
    </source>
</reference>
<evidence type="ECO:0000256" key="4">
    <source>
        <dbReference type="ARBA" id="ARBA00023040"/>
    </source>
</evidence>
<evidence type="ECO:0000256" key="3">
    <source>
        <dbReference type="ARBA" id="ARBA00022725"/>
    </source>
</evidence>
<dbReference type="GO" id="GO:0005886">
    <property type="term" value="C:plasma membrane"/>
    <property type="evidence" value="ECO:0007669"/>
    <property type="project" value="UniProtKB-SubCell"/>
</dbReference>
<evidence type="ECO:0000256" key="1">
    <source>
        <dbReference type="ARBA" id="ARBA00004651"/>
    </source>
</evidence>
<keyword evidence="3" id="KW-0716">Sensory transduction</keyword>
<evidence type="ECO:0000313" key="8">
    <source>
        <dbReference type="Proteomes" id="UP000437017"/>
    </source>
</evidence>
<dbReference type="InterPro" id="IPR050516">
    <property type="entry name" value="Olfactory_GPCR"/>
</dbReference>
<accession>A0A643BV15</accession>
<keyword evidence="6" id="KW-0472">Membrane</keyword>
<dbReference type="Gene3D" id="1.20.1070.10">
    <property type="entry name" value="Rhodopsin 7-helix transmembrane proteins"/>
    <property type="match status" value="1"/>
</dbReference>
<dbReference type="SUPFAM" id="SSF81321">
    <property type="entry name" value="Family A G protein-coupled receptor-like"/>
    <property type="match status" value="1"/>
</dbReference>
<evidence type="ECO:0008006" key="9">
    <source>
        <dbReference type="Google" id="ProtNLM"/>
    </source>
</evidence>
<keyword evidence="6" id="KW-1133">Transmembrane helix</keyword>
<dbReference type="GO" id="GO:0004930">
    <property type="term" value="F:G protein-coupled receptor activity"/>
    <property type="evidence" value="ECO:0007669"/>
    <property type="project" value="UniProtKB-KW"/>
</dbReference>
<dbReference type="GO" id="GO:0007608">
    <property type="term" value="P:sensory perception of smell"/>
    <property type="evidence" value="ECO:0007669"/>
    <property type="project" value="UniProtKB-KW"/>
</dbReference>
<keyword evidence="4" id="KW-0807">Transducer</keyword>
<dbReference type="PANTHER" id="PTHR26452">
    <property type="entry name" value="OLFACTORY RECEPTOR"/>
    <property type="match status" value="1"/>
</dbReference>
<dbReference type="EMBL" id="SGJD01004487">
    <property type="protein sequence ID" value="KAB0391518.1"/>
    <property type="molecule type" value="Genomic_DNA"/>
</dbReference>
<evidence type="ECO:0000256" key="5">
    <source>
        <dbReference type="ARBA" id="ARBA00023170"/>
    </source>
</evidence>
<feature type="transmembrane region" description="Helical" evidence="6">
    <location>
        <begin position="68"/>
        <end position="87"/>
    </location>
</feature>
<proteinExistence type="predicted"/>
<keyword evidence="5" id="KW-0675">Receptor</keyword>
<dbReference type="AlphaFoldDB" id="A0A643BV15"/>
<comment type="caution">
    <text evidence="7">The sequence shown here is derived from an EMBL/GenBank/DDBJ whole genome shotgun (WGS) entry which is preliminary data.</text>
</comment>
<evidence type="ECO:0000256" key="2">
    <source>
        <dbReference type="ARBA" id="ARBA00022475"/>
    </source>
</evidence>
<evidence type="ECO:0000313" key="7">
    <source>
        <dbReference type="EMBL" id="KAB0391518.1"/>
    </source>
</evidence>
<keyword evidence="2" id="KW-1003">Cell membrane</keyword>
<feature type="transmembrane region" description="Helical" evidence="6">
    <location>
        <begin position="34"/>
        <end position="62"/>
    </location>
</feature>
<name>A0A643BV15_BALPH</name>
<evidence type="ECO:0000256" key="6">
    <source>
        <dbReference type="SAM" id="Phobius"/>
    </source>
</evidence>
<organism evidence="7 8">
    <name type="scientific">Balaenoptera physalus</name>
    <name type="common">Fin whale</name>
    <name type="synonym">Balaena physalus</name>
    <dbReference type="NCBI Taxonomy" id="9770"/>
    <lineage>
        <taxon>Eukaryota</taxon>
        <taxon>Metazoa</taxon>
        <taxon>Chordata</taxon>
        <taxon>Craniata</taxon>
        <taxon>Vertebrata</taxon>
        <taxon>Euteleostomi</taxon>
        <taxon>Mammalia</taxon>
        <taxon>Eutheria</taxon>
        <taxon>Laurasiatheria</taxon>
        <taxon>Artiodactyla</taxon>
        <taxon>Whippomorpha</taxon>
        <taxon>Cetacea</taxon>
        <taxon>Mysticeti</taxon>
        <taxon>Balaenopteridae</taxon>
        <taxon>Balaenoptera</taxon>
    </lineage>
</organism>
<protein>
    <recommendedName>
        <fullName evidence="9">G-protein coupled receptors family 1 profile domain-containing protein</fullName>
    </recommendedName>
</protein>
<dbReference type="Proteomes" id="UP000437017">
    <property type="component" value="Unassembled WGS sequence"/>
</dbReference>
<keyword evidence="4" id="KW-0297">G-protein coupled receptor</keyword>
<keyword evidence="3" id="KW-0552">Olfaction</keyword>
<keyword evidence="8" id="KW-1185">Reference proteome</keyword>
<comment type="subcellular location">
    <subcellularLocation>
        <location evidence="1">Cell membrane</location>
        <topology evidence="1">Multi-pass membrane protein</topology>
    </subcellularLocation>
</comment>
<keyword evidence="6" id="KW-0812">Transmembrane</keyword>